<dbReference type="EC" id="2.2.1.1" evidence="8"/>
<keyword evidence="12" id="KW-0106">Calcium</keyword>
<dbReference type="NCBIfam" id="NF004559">
    <property type="entry name" value="PRK05899.2-5"/>
    <property type="match status" value="1"/>
</dbReference>
<sequence length="609" mass="66446">MSYHKPDEKTLQALKDIANKLRIHSIKETCASNSGHPTSCCSAAELMSVLFFHTMRYKADDPRNPSNDRFILSKGHAAPILYAAWAEAGFIKESELLNLRKIDSDLEGHPTKLAFVDVATGSLGQGLGASCGMAYTGKYFDKASYRVYCMLGDGECSEGSVWEAMAFASYYKLDNLVAILDVNRLGQSEAAPLQHNMNTYKERCEAFGFNTYVVDGHDVEELCKALWHAEQTKGKPTAIVAKTFKGKGLKGIEDQVNWHGKPMPKDRAEELINDLLSQIQSPNKPLHPHLPNEDAAPSDLTPIHLLTAPEYKIGDKMSTRKAYGVALKKMGDASPRVVAMDGDTKNSTFSEIFKKAHPDRFIECFIAEQNMVSVAIGCATRDRTVSFASTFAAFFARAYDHIRMAAISQSNVNLVGSHCGVSIGEDGPSQMALEDLAMFRAIPTCTVFYPSDAVSTERAVELAANTKGICFIRTSRPDNAVIYDAGEKFEVGKAKVVRQSDKDQVTVIGAGVTLHEALAAHDQLAKEGLFRQIIDQINVQNVLKKTHTFVKISGLGEAVLSAVGEEPGIVVHRLAVSHVPQSGKPQELLDMFGISAKSIVAAVKHTFAN</sequence>
<evidence type="ECO:0000313" key="17">
    <source>
        <dbReference type="Proteomes" id="UP000472260"/>
    </source>
</evidence>
<protein>
    <recommendedName>
        <fullName evidence="9">Transketolase</fullName>
        <ecNumber evidence="8">2.2.1.1</ecNumber>
    </recommendedName>
</protein>
<dbReference type="SUPFAM" id="SSF52518">
    <property type="entry name" value="Thiamin diphosphate-binding fold (THDP-binding)"/>
    <property type="match status" value="2"/>
</dbReference>
<evidence type="ECO:0000256" key="13">
    <source>
        <dbReference type="ARBA" id="ARBA00022842"/>
    </source>
</evidence>
<dbReference type="CDD" id="cd07033">
    <property type="entry name" value="TPP_PYR_DXS_TK_like"/>
    <property type="match status" value="1"/>
</dbReference>
<dbReference type="Pfam" id="PF02780">
    <property type="entry name" value="Transketolase_C"/>
    <property type="match status" value="1"/>
</dbReference>
<comment type="similarity">
    <text evidence="6">Belongs to the transketolase family.</text>
</comment>
<dbReference type="InterPro" id="IPR020826">
    <property type="entry name" value="Transketolase_BS"/>
</dbReference>
<comment type="cofactor">
    <cofactor evidence="1">
        <name>Ca(2+)</name>
        <dbReference type="ChEBI" id="CHEBI:29108"/>
    </cofactor>
</comment>
<evidence type="ECO:0000256" key="2">
    <source>
        <dbReference type="ARBA" id="ARBA00001936"/>
    </source>
</evidence>
<dbReference type="AlphaFoldDB" id="A0A671QI93"/>
<dbReference type="Gene3D" id="3.40.50.970">
    <property type="match status" value="2"/>
</dbReference>
<dbReference type="PANTHER" id="PTHR43195:SF4">
    <property type="entry name" value="TRANSKETOLASE-LIKE PROTEIN 2"/>
    <property type="match status" value="1"/>
</dbReference>
<dbReference type="InterPro" id="IPR009014">
    <property type="entry name" value="Transketo_C/PFOR_II"/>
</dbReference>
<dbReference type="Pfam" id="PF00456">
    <property type="entry name" value="Transketolase_N"/>
    <property type="match status" value="1"/>
</dbReference>
<dbReference type="FunFam" id="3.40.50.970:FF:000028">
    <property type="entry name" value="Transketolase isoform 1"/>
    <property type="match status" value="1"/>
</dbReference>
<evidence type="ECO:0000256" key="10">
    <source>
        <dbReference type="ARBA" id="ARBA00022679"/>
    </source>
</evidence>
<dbReference type="InterPro" id="IPR033248">
    <property type="entry name" value="Transketolase_C"/>
</dbReference>
<dbReference type="InterPro" id="IPR005474">
    <property type="entry name" value="Transketolase_N"/>
</dbReference>
<evidence type="ECO:0000256" key="3">
    <source>
        <dbReference type="ARBA" id="ARBA00001941"/>
    </source>
</evidence>
<evidence type="ECO:0000256" key="11">
    <source>
        <dbReference type="ARBA" id="ARBA00022723"/>
    </source>
</evidence>
<dbReference type="PANTHER" id="PTHR43195">
    <property type="entry name" value="TRANSKETOLASE"/>
    <property type="match status" value="1"/>
</dbReference>
<keyword evidence="14" id="KW-0786">Thiamine pyrophosphate</keyword>
<keyword evidence="17" id="KW-1185">Reference proteome</keyword>
<evidence type="ECO:0000256" key="7">
    <source>
        <dbReference type="ARBA" id="ARBA00011738"/>
    </source>
</evidence>
<feature type="domain" description="Transketolase-like pyrimidine-binding" evidence="15">
    <location>
        <begin position="317"/>
        <end position="481"/>
    </location>
</feature>
<evidence type="ECO:0000256" key="1">
    <source>
        <dbReference type="ARBA" id="ARBA00001913"/>
    </source>
</evidence>
<dbReference type="SUPFAM" id="SSF52922">
    <property type="entry name" value="TK C-terminal domain-like"/>
    <property type="match status" value="1"/>
</dbReference>
<dbReference type="InterPro" id="IPR029061">
    <property type="entry name" value="THDP-binding"/>
</dbReference>
<evidence type="ECO:0000256" key="14">
    <source>
        <dbReference type="ARBA" id="ARBA00023052"/>
    </source>
</evidence>
<evidence type="ECO:0000259" key="15">
    <source>
        <dbReference type="SMART" id="SM00861"/>
    </source>
</evidence>
<dbReference type="FunFam" id="3.40.50.970:FF:000033">
    <property type="entry name" value="Transketolase isoform 1"/>
    <property type="match status" value="1"/>
</dbReference>
<dbReference type="GO" id="GO:0030976">
    <property type="term" value="F:thiamine pyrophosphate binding"/>
    <property type="evidence" value="ECO:0007669"/>
    <property type="project" value="TreeGrafter"/>
</dbReference>
<dbReference type="InterPro" id="IPR005475">
    <property type="entry name" value="Transketolase-like_Pyr-bd"/>
</dbReference>
<keyword evidence="10" id="KW-0808">Transferase</keyword>
<dbReference type="GO" id="GO:0004802">
    <property type="term" value="F:transketolase activity"/>
    <property type="evidence" value="ECO:0007669"/>
    <property type="project" value="UniProtKB-EC"/>
</dbReference>
<organism evidence="16 17">
    <name type="scientific">Sinocyclocheilus anshuiensis</name>
    <dbReference type="NCBI Taxonomy" id="1608454"/>
    <lineage>
        <taxon>Eukaryota</taxon>
        <taxon>Metazoa</taxon>
        <taxon>Chordata</taxon>
        <taxon>Craniata</taxon>
        <taxon>Vertebrata</taxon>
        <taxon>Euteleostomi</taxon>
        <taxon>Actinopterygii</taxon>
        <taxon>Neopterygii</taxon>
        <taxon>Teleostei</taxon>
        <taxon>Ostariophysi</taxon>
        <taxon>Cypriniformes</taxon>
        <taxon>Cyprinidae</taxon>
        <taxon>Cyprininae</taxon>
        <taxon>Sinocyclocheilus</taxon>
    </lineage>
</organism>
<dbReference type="GO" id="GO:0005737">
    <property type="term" value="C:cytoplasm"/>
    <property type="evidence" value="ECO:0007669"/>
    <property type="project" value="UniProtKB-ARBA"/>
</dbReference>
<dbReference type="InterPro" id="IPR049557">
    <property type="entry name" value="Transketolase_CS"/>
</dbReference>
<proteinExistence type="inferred from homology"/>
<evidence type="ECO:0000256" key="9">
    <source>
        <dbReference type="ARBA" id="ARBA00016662"/>
    </source>
</evidence>
<dbReference type="SMART" id="SM00861">
    <property type="entry name" value="Transket_pyr"/>
    <property type="match status" value="1"/>
</dbReference>
<accession>A0A671QI93</accession>
<comment type="cofactor">
    <cofactor evidence="2">
        <name>Mn(2+)</name>
        <dbReference type="ChEBI" id="CHEBI:29035"/>
    </cofactor>
</comment>
<dbReference type="InterPro" id="IPR051424">
    <property type="entry name" value="Transketolase-like"/>
</dbReference>
<reference evidence="16" key="2">
    <citation type="submission" date="2025-09" db="UniProtKB">
        <authorList>
            <consortium name="Ensembl"/>
        </authorList>
    </citation>
    <scope>IDENTIFICATION</scope>
</reference>
<dbReference type="CDD" id="cd02012">
    <property type="entry name" value="TPP_TK"/>
    <property type="match status" value="1"/>
</dbReference>
<evidence type="ECO:0000256" key="4">
    <source>
        <dbReference type="ARBA" id="ARBA00001946"/>
    </source>
</evidence>
<evidence type="ECO:0000256" key="6">
    <source>
        <dbReference type="ARBA" id="ARBA00007131"/>
    </source>
</evidence>
<dbReference type="Proteomes" id="UP000472260">
    <property type="component" value="Unassembled WGS sequence"/>
</dbReference>
<dbReference type="PROSITE" id="PS00802">
    <property type="entry name" value="TRANSKETOLASE_2"/>
    <property type="match status" value="1"/>
</dbReference>
<keyword evidence="13" id="KW-0460">Magnesium</keyword>
<evidence type="ECO:0000256" key="8">
    <source>
        <dbReference type="ARBA" id="ARBA00013152"/>
    </source>
</evidence>
<dbReference type="Pfam" id="PF02779">
    <property type="entry name" value="Transket_pyr"/>
    <property type="match status" value="1"/>
</dbReference>
<evidence type="ECO:0000313" key="16">
    <source>
        <dbReference type="Ensembl" id="ENSSANP00000071538.1"/>
    </source>
</evidence>
<dbReference type="GO" id="GO:0046872">
    <property type="term" value="F:metal ion binding"/>
    <property type="evidence" value="ECO:0007669"/>
    <property type="project" value="UniProtKB-KW"/>
</dbReference>
<keyword evidence="11" id="KW-0479">Metal-binding</keyword>
<comment type="cofactor">
    <cofactor evidence="3">
        <name>Co(2+)</name>
        <dbReference type="ChEBI" id="CHEBI:48828"/>
    </cofactor>
</comment>
<dbReference type="GO" id="GO:0019682">
    <property type="term" value="P:glyceraldehyde-3-phosphate metabolic process"/>
    <property type="evidence" value="ECO:0007669"/>
    <property type="project" value="UniProtKB-ARBA"/>
</dbReference>
<dbReference type="PROSITE" id="PS00801">
    <property type="entry name" value="TRANSKETOLASE_1"/>
    <property type="match status" value="1"/>
</dbReference>
<comment type="subunit">
    <text evidence="7">Homodimer.</text>
</comment>
<evidence type="ECO:0000256" key="12">
    <source>
        <dbReference type="ARBA" id="ARBA00022837"/>
    </source>
</evidence>
<name>A0A671QI93_9TELE</name>
<dbReference type="Gene3D" id="3.40.50.920">
    <property type="match status" value="1"/>
</dbReference>
<dbReference type="Ensembl" id="ENSSANT00000076054.1">
    <property type="protein sequence ID" value="ENSSANP00000071538.1"/>
    <property type="gene ID" value="ENSSANG00000035597.1"/>
</dbReference>
<comment type="cofactor">
    <cofactor evidence="5">
        <name>thiamine diphosphate</name>
        <dbReference type="ChEBI" id="CHEBI:58937"/>
    </cofactor>
</comment>
<comment type="cofactor">
    <cofactor evidence="4">
        <name>Mg(2+)</name>
        <dbReference type="ChEBI" id="CHEBI:18420"/>
    </cofactor>
</comment>
<gene>
    <name evidence="16" type="primary">tktb</name>
</gene>
<reference evidence="16" key="1">
    <citation type="submission" date="2025-08" db="UniProtKB">
        <authorList>
            <consortium name="Ensembl"/>
        </authorList>
    </citation>
    <scope>IDENTIFICATION</scope>
</reference>
<evidence type="ECO:0000256" key="5">
    <source>
        <dbReference type="ARBA" id="ARBA00001964"/>
    </source>
</evidence>